<evidence type="ECO:0000256" key="2">
    <source>
        <dbReference type="ARBA" id="ARBA00022723"/>
    </source>
</evidence>
<keyword evidence="4" id="KW-0805">Transcription regulation</keyword>
<reference evidence="9 10" key="1">
    <citation type="submission" date="2024-01" db="EMBL/GenBank/DDBJ databases">
        <authorList>
            <person name="Allen C."/>
            <person name="Tagirdzhanova G."/>
        </authorList>
    </citation>
    <scope>NUCLEOTIDE SEQUENCE [LARGE SCALE GENOMIC DNA]</scope>
</reference>
<dbReference type="PROSITE" id="PS50048">
    <property type="entry name" value="ZN2_CY6_FUNGAL_2"/>
    <property type="match status" value="1"/>
</dbReference>
<dbReference type="Gene3D" id="4.10.240.10">
    <property type="entry name" value="Zn(2)-C6 fungal-type DNA-binding domain"/>
    <property type="match status" value="1"/>
</dbReference>
<accession>A0ABP0C1N3</accession>
<organism evidence="9 10">
    <name type="scientific">Sporothrix eucalyptigena</name>
    <dbReference type="NCBI Taxonomy" id="1812306"/>
    <lineage>
        <taxon>Eukaryota</taxon>
        <taxon>Fungi</taxon>
        <taxon>Dikarya</taxon>
        <taxon>Ascomycota</taxon>
        <taxon>Pezizomycotina</taxon>
        <taxon>Sordariomycetes</taxon>
        <taxon>Sordariomycetidae</taxon>
        <taxon>Ophiostomatales</taxon>
        <taxon>Ophiostomataceae</taxon>
        <taxon>Sporothrix</taxon>
    </lineage>
</organism>
<dbReference type="CDD" id="cd00067">
    <property type="entry name" value="GAL4"/>
    <property type="match status" value="1"/>
</dbReference>
<evidence type="ECO:0000256" key="1">
    <source>
        <dbReference type="ARBA" id="ARBA00004123"/>
    </source>
</evidence>
<dbReference type="SMART" id="SM00066">
    <property type="entry name" value="GAL4"/>
    <property type="match status" value="1"/>
</dbReference>
<dbReference type="PANTHER" id="PTHR31313">
    <property type="entry name" value="TY1 ENHANCER ACTIVATOR"/>
    <property type="match status" value="1"/>
</dbReference>
<dbReference type="SMART" id="SM00906">
    <property type="entry name" value="Fungal_trans"/>
    <property type="match status" value="1"/>
</dbReference>
<protein>
    <recommendedName>
        <fullName evidence="8">Zn(2)-C6 fungal-type domain-containing protein</fullName>
    </recommendedName>
</protein>
<evidence type="ECO:0000259" key="8">
    <source>
        <dbReference type="PROSITE" id="PS50048"/>
    </source>
</evidence>
<dbReference type="InterPro" id="IPR051615">
    <property type="entry name" value="Transcr_Regulatory_Elem"/>
</dbReference>
<proteinExistence type="predicted"/>
<keyword evidence="2" id="KW-0479">Metal-binding</keyword>
<feature type="domain" description="Zn(2)-C6 fungal-type" evidence="8">
    <location>
        <begin position="11"/>
        <end position="40"/>
    </location>
</feature>
<evidence type="ECO:0000256" key="5">
    <source>
        <dbReference type="ARBA" id="ARBA00023125"/>
    </source>
</evidence>
<dbReference type="CDD" id="cd12148">
    <property type="entry name" value="fungal_TF_MHR"/>
    <property type="match status" value="1"/>
</dbReference>
<comment type="caution">
    <text evidence="9">The sequence shown here is derived from an EMBL/GenBank/DDBJ whole genome shotgun (WGS) entry which is preliminary data.</text>
</comment>
<dbReference type="SUPFAM" id="SSF57701">
    <property type="entry name" value="Zn2/Cys6 DNA-binding domain"/>
    <property type="match status" value="1"/>
</dbReference>
<dbReference type="PANTHER" id="PTHR31313:SF81">
    <property type="entry name" value="TY1 ENHANCER ACTIVATOR"/>
    <property type="match status" value="1"/>
</dbReference>
<sequence length="365" mass="41088">MDGNSTKHLISCKRCQHRKIRCSRTFPCVNCATAKAKCEFRENDFKRPPVSREYVASLESRIATLERFLAEVKAAPTDDQRRAMLEHISFQDHLRTAAAVPTAGHLPSESDDDKALREAMTKASLQETAEGSRIYHGPTSIFSDSEVAAASKSPYLGSSASLSTSTPQYVDEYGSLHNPKISLCIGLFFFWQYSQFMFIDREAFVQEYDQDPVNGEFCSEPLVYAICAIGALMSPDPETRSMSTSFASSAQDILMSKDMLRVPRVTSVQALLCCAFYEVGRGNLSKGWLFSGIAFRIGQDLGFQRDPAHWDIKSQLVAPYNFDNEFRRRIYWGSFLSDKIFSLFLGRPTFMHENDADVEFSEPLP</sequence>
<keyword evidence="6" id="KW-0804">Transcription</keyword>
<dbReference type="InterPro" id="IPR001138">
    <property type="entry name" value="Zn2Cys6_DnaBD"/>
</dbReference>
<evidence type="ECO:0000256" key="4">
    <source>
        <dbReference type="ARBA" id="ARBA00023015"/>
    </source>
</evidence>
<dbReference type="InterPro" id="IPR036864">
    <property type="entry name" value="Zn2-C6_fun-type_DNA-bd_sf"/>
</dbReference>
<dbReference type="Proteomes" id="UP001642482">
    <property type="component" value="Unassembled WGS sequence"/>
</dbReference>
<evidence type="ECO:0000256" key="6">
    <source>
        <dbReference type="ARBA" id="ARBA00023163"/>
    </source>
</evidence>
<evidence type="ECO:0000256" key="7">
    <source>
        <dbReference type="ARBA" id="ARBA00023242"/>
    </source>
</evidence>
<keyword evidence="3" id="KW-0862">Zinc</keyword>
<evidence type="ECO:0000256" key="3">
    <source>
        <dbReference type="ARBA" id="ARBA00022833"/>
    </source>
</evidence>
<dbReference type="Pfam" id="PF04082">
    <property type="entry name" value="Fungal_trans"/>
    <property type="match status" value="1"/>
</dbReference>
<comment type="subcellular location">
    <subcellularLocation>
        <location evidence="1">Nucleus</location>
    </subcellularLocation>
</comment>
<evidence type="ECO:0000313" key="10">
    <source>
        <dbReference type="Proteomes" id="UP001642482"/>
    </source>
</evidence>
<keyword evidence="7" id="KW-0539">Nucleus</keyword>
<name>A0ABP0C1N3_9PEZI</name>
<dbReference type="InterPro" id="IPR007219">
    <property type="entry name" value="XnlR_reg_dom"/>
</dbReference>
<dbReference type="Pfam" id="PF00172">
    <property type="entry name" value="Zn_clus"/>
    <property type="match status" value="1"/>
</dbReference>
<gene>
    <name evidence="9" type="ORF">SEUCBS140593_005941</name>
</gene>
<dbReference type="EMBL" id="CAWUHD010000061">
    <property type="protein sequence ID" value="CAK7225557.1"/>
    <property type="molecule type" value="Genomic_DNA"/>
</dbReference>
<evidence type="ECO:0000313" key="9">
    <source>
        <dbReference type="EMBL" id="CAK7225557.1"/>
    </source>
</evidence>
<keyword evidence="10" id="KW-1185">Reference proteome</keyword>
<keyword evidence="5" id="KW-0238">DNA-binding</keyword>